<sequence length="99" mass="11013">GCSRCPPGAEPRGSVLISSSCSLSQFFVPPTEIALCCPKIFLRTPFFFPAWFLPFDGPIPLLLFLVVSFSCYLFLLLSLVVSMYFIYSTSAMFNVIIIL</sequence>
<feature type="non-terminal residue" evidence="2">
    <location>
        <position position="1"/>
    </location>
</feature>
<dbReference type="AlphaFoldDB" id="A0AAI9T561"/>
<name>A0AAI9T561_PENTH</name>
<protein>
    <submittedName>
        <fullName evidence="2">Uncharacterized protein</fullName>
    </submittedName>
</protein>
<feature type="transmembrane region" description="Helical" evidence="1">
    <location>
        <begin position="61"/>
        <end position="87"/>
    </location>
</feature>
<keyword evidence="1" id="KW-0472">Membrane</keyword>
<dbReference type="EMBL" id="LACB01001254">
    <property type="protein sequence ID" value="KAJ9480603.1"/>
    <property type="molecule type" value="Genomic_DNA"/>
</dbReference>
<comment type="caution">
    <text evidence="2">The sequence shown here is derived from an EMBL/GenBank/DDBJ whole genome shotgun (WGS) entry which is preliminary data.</text>
</comment>
<keyword evidence="1" id="KW-1133">Transmembrane helix</keyword>
<evidence type="ECO:0000313" key="3">
    <source>
        <dbReference type="Proteomes" id="UP001227192"/>
    </source>
</evidence>
<evidence type="ECO:0000256" key="1">
    <source>
        <dbReference type="SAM" id="Phobius"/>
    </source>
</evidence>
<reference evidence="2" key="1">
    <citation type="submission" date="2015-06" db="EMBL/GenBank/DDBJ databases">
        <authorList>
            <person name="Nguyen H."/>
        </authorList>
    </citation>
    <scope>NUCLEOTIDE SEQUENCE</scope>
    <source>
        <strain evidence="2">DAOM 180753</strain>
    </source>
</reference>
<dbReference type="Proteomes" id="UP001227192">
    <property type="component" value="Unassembled WGS sequence"/>
</dbReference>
<gene>
    <name evidence="2" type="ORF">VN97_g12948</name>
</gene>
<reference evidence="2" key="2">
    <citation type="journal article" date="2016" name="Fungal Biol.">
        <title>Ochratoxin A production by Penicillium thymicola.</title>
        <authorList>
            <person name="Nguyen H.D.T."/>
            <person name="McMullin D.R."/>
            <person name="Ponomareva E."/>
            <person name="Riley R."/>
            <person name="Pomraning K.R."/>
            <person name="Baker S.E."/>
            <person name="Seifert K.A."/>
        </authorList>
    </citation>
    <scope>NUCLEOTIDE SEQUENCE</scope>
    <source>
        <strain evidence="2">DAOM 180753</strain>
    </source>
</reference>
<accession>A0AAI9T561</accession>
<keyword evidence="3" id="KW-1185">Reference proteome</keyword>
<keyword evidence="1" id="KW-0812">Transmembrane</keyword>
<proteinExistence type="predicted"/>
<evidence type="ECO:0000313" key="2">
    <source>
        <dbReference type="EMBL" id="KAJ9480603.1"/>
    </source>
</evidence>
<organism evidence="2 3">
    <name type="scientific">Penicillium thymicola</name>
    <dbReference type="NCBI Taxonomy" id="293382"/>
    <lineage>
        <taxon>Eukaryota</taxon>
        <taxon>Fungi</taxon>
        <taxon>Dikarya</taxon>
        <taxon>Ascomycota</taxon>
        <taxon>Pezizomycotina</taxon>
        <taxon>Eurotiomycetes</taxon>
        <taxon>Eurotiomycetidae</taxon>
        <taxon>Eurotiales</taxon>
        <taxon>Aspergillaceae</taxon>
        <taxon>Penicillium</taxon>
    </lineage>
</organism>